<reference evidence="2" key="1">
    <citation type="submission" date="2017-02" db="UniProtKB">
        <authorList>
            <consortium name="WormBaseParasite"/>
        </authorList>
    </citation>
    <scope>IDENTIFICATION</scope>
</reference>
<protein>
    <submittedName>
        <fullName evidence="2">DUF1835 domain-containing protein</fullName>
    </submittedName>
</protein>
<proteinExistence type="predicted"/>
<dbReference type="AlphaFoldDB" id="A0A0N5CF94"/>
<organism evidence="1 2">
    <name type="scientific">Strongyloides papillosus</name>
    <name type="common">Intestinal threadworm</name>
    <dbReference type="NCBI Taxonomy" id="174720"/>
    <lineage>
        <taxon>Eukaryota</taxon>
        <taxon>Metazoa</taxon>
        <taxon>Ecdysozoa</taxon>
        <taxon>Nematoda</taxon>
        <taxon>Chromadorea</taxon>
        <taxon>Rhabditida</taxon>
        <taxon>Tylenchina</taxon>
        <taxon>Panagrolaimomorpha</taxon>
        <taxon>Strongyloidoidea</taxon>
        <taxon>Strongyloididae</taxon>
        <taxon>Strongyloides</taxon>
    </lineage>
</organism>
<evidence type="ECO:0000313" key="2">
    <source>
        <dbReference type="WBParaSite" id="SPAL_0001653300.1"/>
    </source>
</evidence>
<accession>A0A0N5CF94</accession>
<dbReference type="WBParaSite" id="SPAL_0001653300.1">
    <property type="protein sequence ID" value="SPAL_0001653300.1"/>
    <property type="gene ID" value="SPAL_0001653300"/>
</dbReference>
<dbReference type="Proteomes" id="UP000046392">
    <property type="component" value="Unplaced"/>
</dbReference>
<evidence type="ECO:0000313" key="1">
    <source>
        <dbReference type="Proteomes" id="UP000046392"/>
    </source>
</evidence>
<name>A0A0N5CF94_STREA</name>
<keyword evidence="1" id="KW-1185">Reference proteome</keyword>
<sequence>MEKDFMPYVLILYGSRIGCAYAETLVEVIDGLEYEEGEDYCSIAYYMSLSLDRILKCLKEKALTPSEKCLLIDIRTSMGFDSYTEDDVLGTLNMRKENFLRMVNLKERYNLSFKYKQFIGLSNEDIGVHIVEKMLLIEDEMETIYSGVLKPYCQEYMLDRKSLICDFVGKWSAQQTFITGDGRVGMLKNKVSSICKLVSKINDPVLQIRCLQDLADAVPYNWPKELTQSVYSILFDSTIAKDIKSDLADRCTFSEICQIIKVYKDVPYDIGNIIDTELNLPI</sequence>
<dbReference type="STRING" id="174720.A0A0N5CF94"/>